<organism evidence="2 3">
    <name type="scientific">Halobacillus naozhouensis</name>
    <dbReference type="NCBI Taxonomy" id="554880"/>
    <lineage>
        <taxon>Bacteria</taxon>
        <taxon>Bacillati</taxon>
        <taxon>Bacillota</taxon>
        <taxon>Bacilli</taxon>
        <taxon>Bacillales</taxon>
        <taxon>Bacillaceae</taxon>
        <taxon>Halobacillus</taxon>
    </lineage>
</organism>
<dbReference type="RefSeq" id="WP_283077408.1">
    <property type="nucleotide sequence ID" value="NZ_CP121671.1"/>
</dbReference>
<reference evidence="2 3" key="1">
    <citation type="submission" date="2023-04" db="EMBL/GenBank/DDBJ databases">
        <title>Genome sequence of Halobacillus naozhouensis KACC 21980.</title>
        <authorList>
            <person name="Kim S."/>
            <person name="Heo J."/>
            <person name="Kwon S.-W."/>
        </authorList>
    </citation>
    <scope>NUCLEOTIDE SEQUENCE [LARGE SCALE GENOMIC DNA]</scope>
    <source>
        <strain evidence="2 3">KCTC 13234</strain>
    </source>
</reference>
<feature type="transmembrane region" description="Helical" evidence="1">
    <location>
        <begin position="51"/>
        <end position="70"/>
    </location>
</feature>
<keyword evidence="1" id="KW-0472">Membrane</keyword>
<keyword evidence="1" id="KW-0812">Transmembrane</keyword>
<sequence>MNDSQLTKGTKKGSKIFSVIVGVFSACIVVQIFIAGLAIFDTPLHWEHHRFFVHLFDKLALLILVLSFVCKMPASIRWQSGAMFFLVYLMYFSAYVGALISWGAAFHPVLAMLLFSISVYCTVQSWRTMREVESQ</sequence>
<dbReference type="EMBL" id="CP121671">
    <property type="protein sequence ID" value="WFT75442.1"/>
    <property type="molecule type" value="Genomic_DNA"/>
</dbReference>
<feature type="transmembrane region" description="Helical" evidence="1">
    <location>
        <begin position="106"/>
        <end position="123"/>
    </location>
</feature>
<proteinExistence type="predicted"/>
<feature type="transmembrane region" description="Helical" evidence="1">
    <location>
        <begin position="82"/>
        <end position="100"/>
    </location>
</feature>
<keyword evidence="3" id="KW-1185">Reference proteome</keyword>
<dbReference type="Pfam" id="PF19728">
    <property type="entry name" value="DUF6220"/>
    <property type="match status" value="1"/>
</dbReference>
<gene>
    <name evidence="2" type="ORF">P9989_03320</name>
</gene>
<dbReference type="Proteomes" id="UP001221597">
    <property type="component" value="Chromosome"/>
</dbReference>
<protein>
    <submittedName>
        <fullName evidence="2">DUF6220 domain-containing protein</fullName>
    </submittedName>
</protein>
<feature type="transmembrane region" description="Helical" evidence="1">
    <location>
        <begin position="16"/>
        <end position="39"/>
    </location>
</feature>
<dbReference type="InterPro" id="IPR046192">
    <property type="entry name" value="DUF6220"/>
</dbReference>
<evidence type="ECO:0000313" key="2">
    <source>
        <dbReference type="EMBL" id="WFT75442.1"/>
    </source>
</evidence>
<evidence type="ECO:0000256" key="1">
    <source>
        <dbReference type="SAM" id="Phobius"/>
    </source>
</evidence>
<keyword evidence="1" id="KW-1133">Transmembrane helix</keyword>
<accession>A0ABY8J079</accession>
<evidence type="ECO:0000313" key="3">
    <source>
        <dbReference type="Proteomes" id="UP001221597"/>
    </source>
</evidence>
<name>A0ABY8J079_9BACI</name>